<dbReference type="SUPFAM" id="SSF51735">
    <property type="entry name" value="NAD(P)-binding Rossmann-fold domains"/>
    <property type="match status" value="1"/>
</dbReference>
<comment type="cofactor">
    <cofactor evidence="1 11">
        <name>Zn(2+)</name>
        <dbReference type="ChEBI" id="CHEBI:29105"/>
    </cofactor>
</comment>
<comment type="caution">
    <text evidence="13">The sequence shown here is derived from an EMBL/GenBank/DDBJ whole genome shotgun (WGS) entry which is preliminary data.</text>
</comment>
<dbReference type="Pfam" id="PF08240">
    <property type="entry name" value="ADH_N"/>
    <property type="match status" value="1"/>
</dbReference>
<comment type="subunit">
    <text evidence="3">Homodimer.</text>
</comment>
<dbReference type="Gene3D" id="3.90.180.10">
    <property type="entry name" value="Medium-chain alcohol dehydrogenases, catalytic domain"/>
    <property type="match status" value="1"/>
</dbReference>
<dbReference type="Gene3D" id="3.40.50.720">
    <property type="entry name" value="NAD(P)-binding Rossmann-like Domain"/>
    <property type="match status" value="1"/>
</dbReference>
<dbReference type="VEuPathDB" id="FungiDB:A1O9_07959"/>
<dbReference type="EMBL" id="AMGV01000006">
    <property type="protein sequence ID" value="KEF56378.1"/>
    <property type="molecule type" value="Genomic_DNA"/>
</dbReference>
<comment type="similarity">
    <text evidence="2 11">Belongs to the zinc-containing alcohol dehydrogenase family.</text>
</comment>
<comment type="catalytic activity">
    <reaction evidence="10">
        <text>a primary alcohol + NADP(+) = an aldehyde + NADPH + H(+)</text>
        <dbReference type="Rhea" id="RHEA:15937"/>
        <dbReference type="ChEBI" id="CHEBI:15378"/>
        <dbReference type="ChEBI" id="CHEBI:15734"/>
        <dbReference type="ChEBI" id="CHEBI:17478"/>
        <dbReference type="ChEBI" id="CHEBI:57783"/>
        <dbReference type="ChEBI" id="CHEBI:58349"/>
        <dbReference type="EC" id="1.1.1.2"/>
    </reaction>
    <physiologicalReaction direction="left-to-right" evidence="10">
        <dbReference type="Rhea" id="RHEA:15938"/>
    </physiologicalReaction>
    <physiologicalReaction direction="right-to-left" evidence="10">
        <dbReference type="Rhea" id="RHEA:15939"/>
    </physiologicalReaction>
</comment>
<proteinExistence type="inferred from homology"/>
<dbReference type="InterPro" id="IPR047109">
    <property type="entry name" value="CAD-like"/>
</dbReference>
<dbReference type="GO" id="GO:0008270">
    <property type="term" value="F:zinc ion binding"/>
    <property type="evidence" value="ECO:0007669"/>
    <property type="project" value="InterPro"/>
</dbReference>
<dbReference type="GO" id="GO:0008106">
    <property type="term" value="F:alcohol dehydrogenase (NADP+) activity"/>
    <property type="evidence" value="ECO:0007669"/>
    <property type="project" value="UniProtKB-EC"/>
</dbReference>
<sequence>MGYPETFEGFMVNSHTQWSIFKRQEFKPKPFNDNDVDIAVEACGVCGSDVHTITGGWGKCNLPLCVGHEIVGTVLKIGPSVTTLQIGQRVGVGAQVYACLECVNCKNDNENYCLKQVDTYNAHYPDGTISQGGYSSHVRVHEYFTFAIPDSIPTSLAAPMLCAGITTYSPLVRAGIGPGKKVAIIGIGGLGHFGIMWAKALGAETYAISHRPCKANDAKALGAQEMISTQEKGWHEPWSFFFDYVLNTADATHNFDMKAYMSILAVNGTFHNVGLPDGPLPSMMAFDYMRGGYQMGVSHIGSRPEMFSMLELASKQNIKSWVETVDISEAGCKEAVERVKKGAVKYRITLVGFDEAFGKRL</sequence>
<dbReference type="PANTHER" id="PTHR42683">
    <property type="entry name" value="ALDEHYDE REDUCTASE"/>
    <property type="match status" value="1"/>
</dbReference>
<reference evidence="13 14" key="1">
    <citation type="submission" date="2013-03" db="EMBL/GenBank/DDBJ databases">
        <title>The Genome Sequence of Exophiala aquamarina CBS 119918.</title>
        <authorList>
            <consortium name="The Broad Institute Genomics Platform"/>
            <person name="Cuomo C."/>
            <person name="de Hoog S."/>
            <person name="Gorbushina A."/>
            <person name="Walker B."/>
            <person name="Young S.K."/>
            <person name="Zeng Q."/>
            <person name="Gargeya S."/>
            <person name="Fitzgerald M."/>
            <person name="Haas B."/>
            <person name="Abouelleil A."/>
            <person name="Allen A.W."/>
            <person name="Alvarado L."/>
            <person name="Arachchi H.M."/>
            <person name="Berlin A.M."/>
            <person name="Chapman S.B."/>
            <person name="Gainer-Dewar J."/>
            <person name="Goldberg J."/>
            <person name="Griggs A."/>
            <person name="Gujja S."/>
            <person name="Hansen M."/>
            <person name="Howarth C."/>
            <person name="Imamovic A."/>
            <person name="Ireland A."/>
            <person name="Larimer J."/>
            <person name="McCowan C."/>
            <person name="Murphy C."/>
            <person name="Pearson M."/>
            <person name="Poon T.W."/>
            <person name="Priest M."/>
            <person name="Roberts A."/>
            <person name="Saif S."/>
            <person name="Shea T."/>
            <person name="Sisk P."/>
            <person name="Sykes S."/>
            <person name="Wortman J."/>
            <person name="Nusbaum C."/>
            <person name="Birren B."/>
        </authorList>
    </citation>
    <scope>NUCLEOTIDE SEQUENCE [LARGE SCALE GENOMIC DNA]</scope>
    <source>
        <strain evidence="13 14">CBS 119918</strain>
    </source>
</reference>
<feature type="domain" description="Enoyl reductase (ER)" evidence="12">
    <location>
        <begin position="11"/>
        <end position="350"/>
    </location>
</feature>
<organism evidence="13 14">
    <name type="scientific">Exophiala aquamarina CBS 119918</name>
    <dbReference type="NCBI Taxonomy" id="1182545"/>
    <lineage>
        <taxon>Eukaryota</taxon>
        <taxon>Fungi</taxon>
        <taxon>Dikarya</taxon>
        <taxon>Ascomycota</taxon>
        <taxon>Pezizomycotina</taxon>
        <taxon>Eurotiomycetes</taxon>
        <taxon>Chaetothyriomycetidae</taxon>
        <taxon>Chaetothyriales</taxon>
        <taxon>Herpotrichiellaceae</taxon>
        <taxon>Exophiala</taxon>
    </lineage>
</organism>
<dbReference type="Proteomes" id="UP000027920">
    <property type="component" value="Unassembled WGS sequence"/>
</dbReference>
<dbReference type="InterPro" id="IPR036291">
    <property type="entry name" value="NAD(P)-bd_dom_sf"/>
</dbReference>
<evidence type="ECO:0000313" key="13">
    <source>
        <dbReference type="EMBL" id="KEF56378.1"/>
    </source>
</evidence>
<dbReference type="InterPro" id="IPR002328">
    <property type="entry name" value="ADH_Zn_CS"/>
</dbReference>
<dbReference type="RefSeq" id="XP_013258968.1">
    <property type="nucleotide sequence ID" value="XM_013403514.1"/>
</dbReference>
<dbReference type="GO" id="GO:0006066">
    <property type="term" value="P:alcohol metabolic process"/>
    <property type="evidence" value="ECO:0007669"/>
    <property type="project" value="UniProtKB-ARBA"/>
</dbReference>
<evidence type="ECO:0000256" key="4">
    <source>
        <dbReference type="ARBA" id="ARBA00022553"/>
    </source>
</evidence>
<keyword evidence="8" id="KW-0560">Oxidoreductase</keyword>
<dbReference type="STRING" id="1182545.A0A072PAU0"/>
<dbReference type="EC" id="1.1.1.2" evidence="9"/>
<dbReference type="CDD" id="cd05283">
    <property type="entry name" value="CAD1"/>
    <property type="match status" value="1"/>
</dbReference>
<protein>
    <recommendedName>
        <fullName evidence="9">alcohol dehydrogenase (NADP(+))</fullName>
        <ecNumber evidence="9">1.1.1.2</ecNumber>
    </recommendedName>
</protein>
<evidence type="ECO:0000256" key="5">
    <source>
        <dbReference type="ARBA" id="ARBA00022723"/>
    </source>
</evidence>
<dbReference type="GeneID" id="25282872"/>
<dbReference type="FunFam" id="3.40.50.720:FF:000158">
    <property type="entry name" value="Zinc-binding alcohol dehydrogenase"/>
    <property type="match status" value="1"/>
</dbReference>
<keyword evidence="4" id="KW-0597">Phosphoprotein</keyword>
<dbReference type="InterPro" id="IPR020843">
    <property type="entry name" value="ER"/>
</dbReference>
<dbReference type="HOGENOM" id="CLU_026673_20_2_1"/>
<dbReference type="InterPro" id="IPR011032">
    <property type="entry name" value="GroES-like_sf"/>
</dbReference>
<evidence type="ECO:0000256" key="3">
    <source>
        <dbReference type="ARBA" id="ARBA00011738"/>
    </source>
</evidence>
<evidence type="ECO:0000256" key="6">
    <source>
        <dbReference type="ARBA" id="ARBA00022833"/>
    </source>
</evidence>
<dbReference type="InterPro" id="IPR013154">
    <property type="entry name" value="ADH-like_N"/>
</dbReference>
<evidence type="ECO:0000256" key="2">
    <source>
        <dbReference type="ARBA" id="ARBA00008072"/>
    </source>
</evidence>
<keyword evidence="5 11" id="KW-0479">Metal-binding</keyword>
<dbReference type="SUPFAM" id="SSF50129">
    <property type="entry name" value="GroES-like"/>
    <property type="match status" value="1"/>
</dbReference>
<evidence type="ECO:0000256" key="10">
    <source>
        <dbReference type="ARBA" id="ARBA00050997"/>
    </source>
</evidence>
<evidence type="ECO:0000256" key="7">
    <source>
        <dbReference type="ARBA" id="ARBA00022857"/>
    </source>
</evidence>
<accession>A0A072PAU0</accession>
<name>A0A072PAU0_9EURO</name>
<dbReference type="SMART" id="SM00829">
    <property type="entry name" value="PKS_ER"/>
    <property type="match status" value="1"/>
</dbReference>
<dbReference type="PROSITE" id="PS00059">
    <property type="entry name" value="ADH_ZINC"/>
    <property type="match status" value="1"/>
</dbReference>
<keyword evidence="6 11" id="KW-0862">Zinc</keyword>
<gene>
    <name evidence="13" type="ORF">A1O9_07959</name>
</gene>
<evidence type="ECO:0000256" key="8">
    <source>
        <dbReference type="ARBA" id="ARBA00023002"/>
    </source>
</evidence>
<evidence type="ECO:0000259" key="12">
    <source>
        <dbReference type="SMART" id="SM00829"/>
    </source>
</evidence>
<evidence type="ECO:0000256" key="9">
    <source>
        <dbReference type="ARBA" id="ARBA00024074"/>
    </source>
</evidence>
<dbReference type="Pfam" id="PF00107">
    <property type="entry name" value="ADH_zinc_N"/>
    <property type="match status" value="1"/>
</dbReference>
<evidence type="ECO:0000256" key="1">
    <source>
        <dbReference type="ARBA" id="ARBA00001947"/>
    </source>
</evidence>
<dbReference type="InterPro" id="IPR013149">
    <property type="entry name" value="ADH-like_C"/>
</dbReference>
<keyword evidence="14" id="KW-1185">Reference proteome</keyword>
<evidence type="ECO:0000256" key="11">
    <source>
        <dbReference type="RuleBase" id="RU361277"/>
    </source>
</evidence>
<keyword evidence="7" id="KW-0521">NADP</keyword>
<dbReference type="OrthoDB" id="1879366at2759"/>
<dbReference type="AlphaFoldDB" id="A0A072PAU0"/>
<evidence type="ECO:0000313" key="14">
    <source>
        <dbReference type="Proteomes" id="UP000027920"/>
    </source>
</evidence>